<keyword evidence="1" id="KW-1133">Transmembrane helix</keyword>
<feature type="transmembrane region" description="Helical" evidence="1">
    <location>
        <begin position="383"/>
        <end position="402"/>
    </location>
</feature>
<feature type="domain" description="DUF112" evidence="2">
    <location>
        <begin position="18"/>
        <end position="436"/>
    </location>
</feature>
<protein>
    <submittedName>
        <fullName evidence="3">Tripartite tricarboxylate transporter permease</fullName>
    </submittedName>
</protein>
<reference evidence="3" key="1">
    <citation type="submission" date="2020-09" db="EMBL/GenBank/DDBJ databases">
        <title>A novel bacterium of genus Bacillus, isolated from South China Sea.</title>
        <authorList>
            <person name="Huang H."/>
            <person name="Mo K."/>
            <person name="Hu Y."/>
        </authorList>
    </citation>
    <scope>NUCLEOTIDE SEQUENCE</scope>
    <source>
        <strain evidence="3">IB182487</strain>
    </source>
</reference>
<name>A0A926NLG5_9BACI</name>
<feature type="transmembrane region" description="Helical" evidence="1">
    <location>
        <begin position="352"/>
        <end position="371"/>
    </location>
</feature>
<feature type="transmembrane region" description="Helical" evidence="1">
    <location>
        <begin position="107"/>
        <end position="133"/>
    </location>
</feature>
<organism evidence="3 4">
    <name type="scientific">Metabacillus arenae</name>
    <dbReference type="NCBI Taxonomy" id="2771434"/>
    <lineage>
        <taxon>Bacteria</taxon>
        <taxon>Bacillati</taxon>
        <taxon>Bacillota</taxon>
        <taxon>Bacilli</taxon>
        <taxon>Bacillales</taxon>
        <taxon>Bacillaceae</taxon>
        <taxon>Metabacillus</taxon>
    </lineage>
</organism>
<keyword evidence="1" id="KW-0812">Transmembrane</keyword>
<feature type="transmembrane region" description="Helical" evidence="1">
    <location>
        <begin position="466"/>
        <end position="484"/>
    </location>
</feature>
<sequence>MMEGLLGGLSSVLQPVNLLILVVATLIGFLGGAIPGISGTMLVIILLPITYTMDPAAAFLLLTAIYASSVFSGSISAILFRTPGTPEAIATVFDGYPMAQKGQAGTALGVSIFSSAIGGLIGTIFLIFLTPLLAQSALKFSSPEYFALAVLGLTVVASLSGGDLIKGLIAVLIGLFLATFGLDALTGTERFTFGEPALLSGIGLIPVLIGLFAISEFLRKSREQNVEQKSFGKIKTKIFEIEIFKRIYKVIARSSLLGVFIGILPGVGATTASILSYSEAVRWSKNKKEYGTGIPEGVSAPETANNAAAVGAMVPLLALGIPGSATTAVILGAFILHGMQPGPMLFNTNKELMYTIFIGILVANLLILILSKPFIRLFSKITVIPYHIMGPIIVILCTIGTFSVRNSYFDVMIMFLFGILGYLFEKIKLPLAPIILGLVLGPIGEAEFRRSLEMSSGDYSVFFTRPISVTLLAIALIALIFPLIKARFRKKNDENTGIPT</sequence>
<feature type="transmembrane region" description="Helical" evidence="1">
    <location>
        <begin position="168"/>
        <end position="185"/>
    </location>
</feature>
<feature type="transmembrane region" description="Helical" evidence="1">
    <location>
        <begin position="20"/>
        <end position="47"/>
    </location>
</feature>
<feature type="transmembrane region" description="Helical" evidence="1">
    <location>
        <begin position="408"/>
        <end position="424"/>
    </location>
</feature>
<keyword evidence="1" id="KW-0472">Membrane</keyword>
<keyword evidence="4" id="KW-1185">Reference proteome</keyword>
<dbReference type="Pfam" id="PF01970">
    <property type="entry name" value="TctA"/>
    <property type="match status" value="1"/>
</dbReference>
<feature type="transmembrane region" description="Helical" evidence="1">
    <location>
        <begin position="59"/>
        <end position="80"/>
    </location>
</feature>
<evidence type="ECO:0000256" key="1">
    <source>
        <dbReference type="SAM" id="Phobius"/>
    </source>
</evidence>
<gene>
    <name evidence="3" type="ORF">IC621_21985</name>
</gene>
<feature type="transmembrane region" description="Helical" evidence="1">
    <location>
        <begin position="197"/>
        <end position="215"/>
    </location>
</feature>
<dbReference type="PANTHER" id="PTHR35342">
    <property type="entry name" value="TRICARBOXYLIC TRANSPORT PROTEIN"/>
    <property type="match status" value="1"/>
</dbReference>
<evidence type="ECO:0000259" key="2">
    <source>
        <dbReference type="Pfam" id="PF01970"/>
    </source>
</evidence>
<proteinExistence type="predicted"/>
<feature type="transmembrane region" description="Helical" evidence="1">
    <location>
        <begin position="316"/>
        <end position="340"/>
    </location>
</feature>
<dbReference type="EMBL" id="JACXAI010000038">
    <property type="protein sequence ID" value="MBD1382875.1"/>
    <property type="molecule type" value="Genomic_DNA"/>
</dbReference>
<evidence type="ECO:0000313" key="3">
    <source>
        <dbReference type="EMBL" id="MBD1382875.1"/>
    </source>
</evidence>
<dbReference type="InterPro" id="IPR002823">
    <property type="entry name" value="DUF112_TM"/>
</dbReference>
<dbReference type="AlphaFoldDB" id="A0A926NLG5"/>
<dbReference type="Proteomes" id="UP000626844">
    <property type="component" value="Unassembled WGS sequence"/>
</dbReference>
<evidence type="ECO:0000313" key="4">
    <source>
        <dbReference type="Proteomes" id="UP000626844"/>
    </source>
</evidence>
<accession>A0A926NLG5</accession>
<dbReference type="PANTHER" id="PTHR35342:SF5">
    <property type="entry name" value="TRICARBOXYLIC TRANSPORT PROTEIN"/>
    <property type="match status" value="1"/>
</dbReference>
<feature type="transmembrane region" description="Helical" evidence="1">
    <location>
        <begin position="145"/>
        <end position="162"/>
    </location>
</feature>
<feature type="transmembrane region" description="Helical" evidence="1">
    <location>
        <begin position="429"/>
        <end position="446"/>
    </location>
</feature>
<comment type="caution">
    <text evidence="3">The sequence shown here is derived from an EMBL/GenBank/DDBJ whole genome shotgun (WGS) entry which is preliminary data.</text>
</comment>
<dbReference type="RefSeq" id="WP_191161480.1">
    <property type="nucleotide sequence ID" value="NZ_JACXAI010000038.1"/>
</dbReference>